<keyword evidence="2" id="KW-1185">Reference proteome</keyword>
<dbReference type="Proteomes" id="UP001060085">
    <property type="component" value="Linkage Group LG05"/>
</dbReference>
<organism evidence="1 2">
    <name type="scientific">Catharanthus roseus</name>
    <name type="common">Madagascar periwinkle</name>
    <name type="synonym">Vinca rosea</name>
    <dbReference type="NCBI Taxonomy" id="4058"/>
    <lineage>
        <taxon>Eukaryota</taxon>
        <taxon>Viridiplantae</taxon>
        <taxon>Streptophyta</taxon>
        <taxon>Embryophyta</taxon>
        <taxon>Tracheophyta</taxon>
        <taxon>Spermatophyta</taxon>
        <taxon>Magnoliopsida</taxon>
        <taxon>eudicotyledons</taxon>
        <taxon>Gunneridae</taxon>
        <taxon>Pentapetalae</taxon>
        <taxon>asterids</taxon>
        <taxon>lamiids</taxon>
        <taxon>Gentianales</taxon>
        <taxon>Apocynaceae</taxon>
        <taxon>Rauvolfioideae</taxon>
        <taxon>Vinceae</taxon>
        <taxon>Catharanthinae</taxon>
        <taxon>Catharanthus</taxon>
    </lineage>
</organism>
<gene>
    <name evidence="1" type="ORF">M9H77_21754</name>
</gene>
<sequence>MKRVDRQLYVGDDSNSDTEEEKSKPSDWEQTELAEGGPVDPELIPSYGRHVAGRIWRGQDCGSLKFRWRYMALTSWELTDAHTSLSSRVRAAYYLQYILGSSLFSDKSGNIIPARLWPLLQDASSAGRRGYICTFRCLYPRLDRVLKPASHNPTISNVGYIPAHPIQPQEARRPPNNRIYVLRNTFLEILGQVFRPFYQVPARMITWVKSREYSQWLLLTGSSRYAIPGSVRFDCT</sequence>
<comment type="caution">
    <text evidence="1">The sequence shown here is derived from an EMBL/GenBank/DDBJ whole genome shotgun (WGS) entry which is preliminary data.</text>
</comment>
<accession>A0ACC0ASJ1</accession>
<evidence type="ECO:0000313" key="2">
    <source>
        <dbReference type="Proteomes" id="UP001060085"/>
    </source>
</evidence>
<protein>
    <submittedName>
        <fullName evidence="1">Uncharacterized protein</fullName>
    </submittedName>
</protein>
<name>A0ACC0ASJ1_CATRO</name>
<proteinExistence type="predicted"/>
<dbReference type="EMBL" id="CM044705">
    <property type="protein sequence ID" value="KAI5662431.1"/>
    <property type="molecule type" value="Genomic_DNA"/>
</dbReference>
<reference evidence="2" key="1">
    <citation type="journal article" date="2023" name="Nat. Plants">
        <title>Single-cell RNA sequencing provides a high-resolution roadmap for understanding the multicellular compartmentation of specialized metabolism.</title>
        <authorList>
            <person name="Sun S."/>
            <person name="Shen X."/>
            <person name="Li Y."/>
            <person name="Li Y."/>
            <person name="Wang S."/>
            <person name="Li R."/>
            <person name="Zhang H."/>
            <person name="Shen G."/>
            <person name="Guo B."/>
            <person name="Wei J."/>
            <person name="Xu J."/>
            <person name="St-Pierre B."/>
            <person name="Chen S."/>
            <person name="Sun C."/>
        </authorList>
    </citation>
    <scope>NUCLEOTIDE SEQUENCE [LARGE SCALE GENOMIC DNA]</scope>
</reference>
<evidence type="ECO:0000313" key="1">
    <source>
        <dbReference type="EMBL" id="KAI5662431.1"/>
    </source>
</evidence>